<dbReference type="InterPro" id="IPR018422">
    <property type="entry name" value="Cation/H_exchanger_CPA1"/>
</dbReference>
<feature type="transmembrane region" description="Helical" evidence="10">
    <location>
        <begin position="395"/>
        <end position="414"/>
    </location>
</feature>
<evidence type="ECO:0000256" key="10">
    <source>
        <dbReference type="RuleBase" id="RU366002"/>
    </source>
</evidence>
<reference evidence="12 13" key="1">
    <citation type="submission" date="2019-08" db="EMBL/GenBank/DDBJ databases">
        <title>Amphibian skin-associated Pigmentiphaga: genome sequence and occurrence across geography and hosts.</title>
        <authorList>
            <person name="Bletz M.C."/>
            <person name="Bunk B."/>
            <person name="Sproeer C."/>
            <person name="Biwer P."/>
            <person name="Reiter S."/>
            <person name="Rabemananjara F.C.E."/>
            <person name="Schulz S."/>
            <person name="Overmann J."/>
            <person name="Vences M."/>
        </authorList>
    </citation>
    <scope>NUCLEOTIDE SEQUENCE [LARGE SCALE GENOMIC DNA]</scope>
    <source>
        <strain evidence="12 13">Mada1488</strain>
    </source>
</reference>
<evidence type="ECO:0000256" key="5">
    <source>
        <dbReference type="ARBA" id="ARBA00022989"/>
    </source>
</evidence>
<dbReference type="PANTHER" id="PTHR10110">
    <property type="entry name" value="SODIUM/HYDROGEN EXCHANGER"/>
    <property type="match status" value="1"/>
</dbReference>
<feature type="transmembrane region" description="Helical" evidence="10">
    <location>
        <begin position="6"/>
        <end position="24"/>
    </location>
</feature>
<sequence length="548" mass="58731">MDSIGITLVMFLAVIASGIFVRALPIAIPLPLVQIALGAVIAGVFNRGVSLEPDLFFLLFLPPLLFLDGWRIPKEGLLRDRFTILELALGLVIFTVVGLGFLIHWMIPAMPLPVAFALAAIVSPTDPVAVSAITARVPIPKRVMHVLEGESLLNDATGLVAFRFAVAAAVTGSFSLTSATLSFLWVAIAGLAIGAVFTWVVARAKAWISKRLGEEPGSEILLSLLIPFGAYGLAEHVHASGILAAVSAGVTMSLVELSGRSLATTRVQRTAVWNTVQFTLNGIMFVLLGEQFPAIFRGAVRVVEETGHDNPWWLLVYALAINLALAVLRFTWVWVSLRISQAVAARTGREAPRAGLRLTLAVSIAGVRGAITLAGVLTLPLVIADGTEFPARDLAIFLAATVIVVSLVVASVGLPKLLNGLPVAPDTEHYEQEQIANAAAREAASRAVEKHLHDMVAADPEGDPKVYTDVASRLMDSMSQQARGGLEGDVPPEVLKRQLAIEQAMRLVALDAARSELFRLARRRKISDDVCREAVRRIDLQEARVGRA</sequence>
<keyword evidence="6 10" id="KW-0915">Sodium</keyword>
<feature type="domain" description="Cation/H+ exchanger transmembrane" evidence="11">
    <location>
        <begin position="13"/>
        <end position="419"/>
    </location>
</feature>
<evidence type="ECO:0000256" key="1">
    <source>
        <dbReference type="ARBA" id="ARBA00004651"/>
    </source>
</evidence>
<evidence type="ECO:0000313" key="13">
    <source>
        <dbReference type="Proteomes" id="UP000325161"/>
    </source>
</evidence>
<keyword evidence="9 10" id="KW-0739">Sodium transport</keyword>
<dbReference type="GO" id="GO:0015385">
    <property type="term" value="F:sodium:proton antiporter activity"/>
    <property type="evidence" value="ECO:0007669"/>
    <property type="project" value="InterPro"/>
</dbReference>
<dbReference type="AlphaFoldDB" id="A0A5C0AY67"/>
<keyword evidence="10" id="KW-0997">Cell inner membrane</keyword>
<evidence type="ECO:0000256" key="3">
    <source>
        <dbReference type="ARBA" id="ARBA00022475"/>
    </source>
</evidence>
<feature type="transmembrane region" description="Helical" evidence="10">
    <location>
        <begin position="31"/>
        <end position="49"/>
    </location>
</feature>
<keyword evidence="10" id="KW-0050">Antiport</keyword>
<evidence type="ECO:0000256" key="8">
    <source>
        <dbReference type="ARBA" id="ARBA00023136"/>
    </source>
</evidence>
<keyword evidence="8 10" id="KW-0472">Membrane</keyword>
<dbReference type="InterPro" id="IPR004705">
    <property type="entry name" value="Cation/H_exchanger_CPA1_bac"/>
</dbReference>
<evidence type="ECO:0000256" key="7">
    <source>
        <dbReference type="ARBA" id="ARBA00023065"/>
    </source>
</evidence>
<gene>
    <name evidence="12" type="ORF">FXN63_12240</name>
</gene>
<dbReference type="EMBL" id="CP043046">
    <property type="protein sequence ID" value="QEI06514.1"/>
    <property type="molecule type" value="Genomic_DNA"/>
</dbReference>
<dbReference type="Proteomes" id="UP000325161">
    <property type="component" value="Chromosome"/>
</dbReference>
<keyword evidence="2 10" id="KW-0813">Transport</keyword>
<evidence type="ECO:0000256" key="2">
    <source>
        <dbReference type="ARBA" id="ARBA00022448"/>
    </source>
</evidence>
<comment type="caution">
    <text evidence="10">Lacks conserved residue(s) required for the propagation of feature annotation.</text>
</comment>
<evidence type="ECO:0000256" key="9">
    <source>
        <dbReference type="ARBA" id="ARBA00023201"/>
    </source>
</evidence>
<keyword evidence="4 10" id="KW-0812">Transmembrane</keyword>
<evidence type="ECO:0000313" key="12">
    <source>
        <dbReference type="EMBL" id="QEI06514.1"/>
    </source>
</evidence>
<keyword evidence="13" id="KW-1185">Reference proteome</keyword>
<name>A0A5C0AY67_9BURK</name>
<evidence type="ECO:0000256" key="6">
    <source>
        <dbReference type="ARBA" id="ARBA00023053"/>
    </source>
</evidence>
<feature type="transmembrane region" description="Helical" evidence="10">
    <location>
        <begin position="182"/>
        <end position="204"/>
    </location>
</feature>
<keyword evidence="3" id="KW-1003">Cell membrane</keyword>
<dbReference type="Pfam" id="PF00999">
    <property type="entry name" value="Na_H_Exchanger"/>
    <property type="match status" value="1"/>
</dbReference>
<feature type="transmembrane region" description="Helical" evidence="10">
    <location>
        <begin position="358"/>
        <end position="383"/>
    </location>
</feature>
<comment type="similarity">
    <text evidence="10">Belongs to the monovalent cation:proton antiporter 1 (CPA1) transporter (TC 2.A.36) family.</text>
</comment>
<dbReference type="GO" id="GO:0015386">
    <property type="term" value="F:potassium:proton antiporter activity"/>
    <property type="evidence" value="ECO:0007669"/>
    <property type="project" value="TreeGrafter"/>
</dbReference>
<accession>A0A5C0AY67</accession>
<proteinExistence type="inferred from homology"/>
<dbReference type="GO" id="GO:0098719">
    <property type="term" value="P:sodium ion import across plasma membrane"/>
    <property type="evidence" value="ECO:0007669"/>
    <property type="project" value="TreeGrafter"/>
</dbReference>
<feature type="transmembrane region" description="Helical" evidence="10">
    <location>
        <begin position="84"/>
        <end position="107"/>
    </location>
</feature>
<dbReference type="GO" id="GO:0051453">
    <property type="term" value="P:regulation of intracellular pH"/>
    <property type="evidence" value="ECO:0007669"/>
    <property type="project" value="TreeGrafter"/>
</dbReference>
<keyword evidence="7 10" id="KW-0406">Ion transport</keyword>
<comment type="function">
    <text evidence="10">Na(+)/H(+) antiporter that extrudes sodium in exchange for external protons.</text>
</comment>
<feature type="transmembrane region" description="Helical" evidence="10">
    <location>
        <begin position="55"/>
        <end position="72"/>
    </location>
</feature>
<dbReference type="InterPro" id="IPR006153">
    <property type="entry name" value="Cation/H_exchanger_TM"/>
</dbReference>
<protein>
    <submittedName>
        <fullName evidence="12">Na+/H+ antiporter</fullName>
    </submittedName>
</protein>
<dbReference type="KEGG" id="pacr:FXN63_12240"/>
<dbReference type="RefSeq" id="WP_148815187.1">
    <property type="nucleotide sequence ID" value="NZ_CP043046.1"/>
</dbReference>
<dbReference type="PANTHER" id="PTHR10110:SF86">
    <property type="entry name" value="SODIUM_HYDROGEN EXCHANGER 7"/>
    <property type="match status" value="1"/>
</dbReference>
<dbReference type="Gene3D" id="6.10.140.1330">
    <property type="match status" value="1"/>
</dbReference>
<evidence type="ECO:0000259" key="11">
    <source>
        <dbReference type="Pfam" id="PF00999"/>
    </source>
</evidence>
<evidence type="ECO:0000256" key="4">
    <source>
        <dbReference type="ARBA" id="ARBA00022692"/>
    </source>
</evidence>
<comment type="subcellular location">
    <subcellularLocation>
        <location evidence="10">Cell inner membrane</location>
        <topology evidence="10">Multi-pass membrane protein</topology>
    </subcellularLocation>
    <subcellularLocation>
        <location evidence="1">Cell membrane</location>
        <topology evidence="1">Multi-pass membrane protein</topology>
    </subcellularLocation>
</comment>
<dbReference type="NCBIfam" id="TIGR00831">
    <property type="entry name" value="a_cpa1"/>
    <property type="match status" value="1"/>
</dbReference>
<feature type="transmembrane region" description="Helical" evidence="10">
    <location>
        <begin position="271"/>
        <end position="292"/>
    </location>
</feature>
<keyword evidence="5 10" id="KW-1133">Transmembrane helix</keyword>
<organism evidence="12 13">
    <name type="scientific">Pigmentiphaga aceris</name>
    <dbReference type="NCBI Taxonomy" id="1940612"/>
    <lineage>
        <taxon>Bacteria</taxon>
        <taxon>Pseudomonadati</taxon>
        <taxon>Pseudomonadota</taxon>
        <taxon>Betaproteobacteria</taxon>
        <taxon>Burkholderiales</taxon>
        <taxon>Alcaligenaceae</taxon>
        <taxon>Pigmentiphaga</taxon>
    </lineage>
</organism>
<feature type="transmembrane region" description="Helical" evidence="10">
    <location>
        <begin position="312"/>
        <end position="337"/>
    </location>
</feature>
<dbReference type="OrthoDB" id="9809206at2"/>
<dbReference type="GO" id="GO:0005886">
    <property type="term" value="C:plasma membrane"/>
    <property type="evidence" value="ECO:0007669"/>
    <property type="project" value="UniProtKB-SubCell"/>
</dbReference>